<dbReference type="GO" id="GO:0004674">
    <property type="term" value="F:protein serine/threonine kinase activity"/>
    <property type="evidence" value="ECO:0007669"/>
    <property type="project" value="UniProtKB-KW"/>
</dbReference>
<proteinExistence type="inferred from homology"/>
<dbReference type="Gene3D" id="1.10.510.10">
    <property type="entry name" value="Transferase(Phosphotransferase) domain 1"/>
    <property type="match status" value="1"/>
</dbReference>
<keyword evidence="13" id="KW-0378">Hydrolase</keyword>
<evidence type="ECO:0000256" key="22">
    <source>
        <dbReference type="SAM" id="MobiDB-lite"/>
    </source>
</evidence>
<dbReference type="GO" id="GO:0042254">
    <property type="term" value="P:ribosome biogenesis"/>
    <property type="evidence" value="ECO:0007669"/>
    <property type="project" value="UniProtKB-KW"/>
</dbReference>
<comment type="catalytic activity">
    <reaction evidence="16 18">
        <text>L-threonyl-[protein] + ATP = O-phospho-L-threonyl-[protein] + ADP + H(+)</text>
        <dbReference type="Rhea" id="RHEA:46608"/>
        <dbReference type="Rhea" id="RHEA-COMP:11060"/>
        <dbReference type="Rhea" id="RHEA-COMP:11605"/>
        <dbReference type="ChEBI" id="CHEBI:15378"/>
        <dbReference type="ChEBI" id="CHEBI:30013"/>
        <dbReference type="ChEBI" id="CHEBI:30616"/>
        <dbReference type="ChEBI" id="CHEBI:61977"/>
        <dbReference type="ChEBI" id="CHEBI:456216"/>
        <dbReference type="EC" id="2.7.11.1"/>
    </reaction>
</comment>
<dbReference type="PIRSF" id="PIRSF038147">
    <property type="entry name" value="Ser/Thr_PK_RIO1"/>
    <property type="match status" value="1"/>
</dbReference>
<keyword evidence="11 18" id="KW-0547">Nucleotide-binding</keyword>
<comment type="similarity">
    <text evidence="3 18">Belongs to the protein kinase superfamily. RIO-type Ser/Thr kinase family.</text>
</comment>
<evidence type="ECO:0000256" key="1">
    <source>
        <dbReference type="ARBA" id="ARBA00001946"/>
    </source>
</evidence>
<comment type="cofactor">
    <cofactor evidence="1 21">
        <name>Mg(2+)</name>
        <dbReference type="ChEBI" id="CHEBI:18420"/>
    </cofactor>
</comment>
<keyword evidence="8 18" id="KW-0723">Serine/threonine-protein kinase</keyword>
<feature type="region of interest" description="Disordered" evidence="22">
    <location>
        <begin position="450"/>
        <end position="537"/>
    </location>
</feature>
<evidence type="ECO:0000313" key="24">
    <source>
        <dbReference type="EMBL" id="KFK32601.1"/>
    </source>
</evidence>
<evidence type="ECO:0000256" key="18">
    <source>
        <dbReference type="PIRNR" id="PIRNR038147"/>
    </source>
</evidence>
<evidence type="ECO:0000256" key="17">
    <source>
        <dbReference type="ARBA" id="ARBA00048679"/>
    </source>
</evidence>
<feature type="active site" description="4-aspartylphosphate intermediate" evidence="19">
    <location>
        <position position="325"/>
    </location>
</feature>
<evidence type="ECO:0000256" key="19">
    <source>
        <dbReference type="PIRSR" id="PIRSR038147-1"/>
    </source>
</evidence>
<dbReference type="OMA" id="HPMSLDF"/>
<evidence type="ECO:0000256" key="3">
    <source>
        <dbReference type="ARBA" id="ARBA00009196"/>
    </source>
</evidence>
<evidence type="ECO:0000256" key="16">
    <source>
        <dbReference type="ARBA" id="ARBA00047899"/>
    </source>
</evidence>
<feature type="region of interest" description="Disordered" evidence="22">
    <location>
        <begin position="19"/>
        <end position="46"/>
    </location>
</feature>
<dbReference type="Pfam" id="PF01163">
    <property type="entry name" value="RIO1"/>
    <property type="match status" value="1"/>
</dbReference>
<dbReference type="Proteomes" id="UP000029120">
    <property type="component" value="Chromosome 6"/>
</dbReference>
<dbReference type="OrthoDB" id="205248at2759"/>
<comment type="catalytic activity">
    <reaction evidence="17 18">
        <text>L-seryl-[protein] + ATP = O-phospho-L-seryl-[protein] + ADP + H(+)</text>
        <dbReference type="Rhea" id="RHEA:17989"/>
        <dbReference type="Rhea" id="RHEA-COMP:9863"/>
        <dbReference type="Rhea" id="RHEA-COMP:11604"/>
        <dbReference type="ChEBI" id="CHEBI:15378"/>
        <dbReference type="ChEBI" id="CHEBI:29999"/>
        <dbReference type="ChEBI" id="CHEBI:30616"/>
        <dbReference type="ChEBI" id="CHEBI:83421"/>
        <dbReference type="ChEBI" id="CHEBI:456216"/>
        <dbReference type="EC" id="2.7.11.1"/>
    </reaction>
</comment>
<evidence type="ECO:0000256" key="5">
    <source>
        <dbReference type="ARBA" id="ARBA00016038"/>
    </source>
</evidence>
<feature type="compositionally biased region" description="Basic and acidic residues" evidence="22">
    <location>
        <begin position="493"/>
        <end position="513"/>
    </location>
</feature>
<feature type="binding site" evidence="20">
    <location>
        <position position="264"/>
    </location>
    <ligand>
        <name>ATP</name>
        <dbReference type="ChEBI" id="CHEBI:30616"/>
    </ligand>
</feature>
<feature type="compositionally biased region" description="Acidic residues" evidence="22">
    <location>
        <begin position="19"/>
        <end position="31"/>
    </location>
</feature>
<dbReference type="Gramene" id="KFK32601">
    <property type="protein sequence ID" value="KFK32601"/>
    <property type="gene ID" value="AALP_AA6G265300"/>
</dbReference>
<dbReference type="PANTHER" id="PTHR45723">
    <property type="entry name" value="SERINE/THREONINE-PROTEIN KINASE RIO1"/>
    <property type="match status" value="1"/>
</dbReference>
<evidence type="ECO:0000256" key="21">
    <source>
        <dbReference type="PIRSR" id="PIRSR038147-3"/>
    </source>
</evidence>
<dbReference type="EMBL" id="CM002874">
    <property type="protein sequence ID" value="KFK32601.1"/>
    <property type="molecule type" value="Genomic_DNA"/>
</dbReference>
<name>A0A087GRU9_ARAAL</name>
<keyword evidence="9 18" id="KW-0808">Transferase</keyword>
<feature type="active site" description="Proton acceptor" evidence="19">
    <location>
        <position position="308"/>
    </location>
</feature>
<dbReference type="GO" id="GO:0005737">
    <property type="term" value="C:cytoplasm"/>
    <property type="evidence" value="ECO:0007669"/>
    <property type="project" value="UniProtKB-SubCell"/>
</dbReference>
<keyword evidence="10" id="KW-0479">Metal-binding</keyword>
<evidence type="ECO:0000256" key="13">
    <source>
        <dbReference type="ARBA" id="ARBA00022801"/>
    </source>
</evidence>
<keyword evidence="6" id="KW-0963">Cytoplasm</keyword>
<dbReference type="FunFam" id="3.30.200.20:FF:000148">
    <property type="entry name" value="Serine/threonine-protein kinase RIO1"/>
    <property type="match status" value="1"/>
</dbReference>
<evidence type="ECO:0000256" key="8">
    <source>
        <dbReference type="ARBA" id="ARBA00022527"/>
    </source>
</evidence>
<dbReference type="InterPro" id="IPR000687">
    <property type="entry name" value="RIO_kinase"/>
</dbReference>
<evidence type="ECO:0000259" key="23">
    <source>
        <dbReference type="SMART" id="SM00090"/>
    </source>
</evidence>
<dbReference type="SMART" id="SM00090">
    <property type="entry name" value="RIO"/>
    <property type="match status" value="1"/>
</dbReference>
<keyword evidence="7" id="KW-0690">Ribosome biogenesis</keyword>
<evidence type="ECO:0000313" key="25">
    <source>
        <dbReference type="Proteomes" id="UP000029120"/>
    </source>
</evidence>
<sequence>MEEGIAPPPPPIIAPVMEHEEEFEDDDEDDLSPSSDSDIGEALDWLDGKDDDDLIGGGFSLHARRPNAHGGHGARPNSGALQPLSNKAQKLCSHVRASPLEGWEGRVQVGMSNSVTTAIRGSLRETEIGRSRNTDKADRATVEQVLDPRTRMVLFRMLNRGVFNDVNGCISTGKEANVYHATKSDGAELAIKVYKTSVLVFKDRDRYVQGDYRFRYGYCRHNPRKMVKTWAEKEHRNLKRLQAAGIRCPAPILLRLHVLVMEFIGRDGWAAPRLKDAALSLDKLRESYLELIIQMRTLYQKCKLVHGDLSEYNILYFEGHLYIIDVSQSVDLDHPLALNFLREDCDHVSDFFKKHGVAVMTIRELFDFIVDPTISDETVDSYLEEVQRKVIERGEISVEDEIADSVFMKSYIPKSLDAVNNPEADVAKITSGQDTGDMLYQTITGLKDALPKVDEQQPIQVEDAEEKEAEEEGEEEGSEEEESGSESEEEMGPEDKKAARKENKKKVKEEKREARKNKTPKSVKKRKKKVSKPHKTR</sequence>
<dbReference type="Gene3D" id="3.30.200.20">
    <property type="entry name" value="Phosphorylase Kinase, domain 1"/>
    <property type="match status" value="1"/>
</dbReference>
<dbReference type="PROSITE" id="PS01245">
    <property type="entry name" value="RIO1"/>
    <property type="match status" value="1"/>
</dbReference>
<dbReference type="InterPro" id="IPR011009">
    <property type="entry name" value="Kinase-like_dom_sf"/>
</dbReference>
<dbReference type="EC" id="2.7.11.1" evidence="4 18"/>
<protein>
    <recommendedName>
        <fullName evidence="5 18">Serine/threonine-protein kinase RIO1</fullName>
        <ecNumber evidence="4 18">2.7.11.1</ecNumber>
    </recommendedName>
</protein>
<evidence type="ECO:0000256" key="2">
    <source>
        <dbReference type="ARBA" id="ARBA00004496"/>
    </source>
</evidence>
<dbReference type="InterPro" id="IPR017407">
    <property type="entry name" value="Ser/Thr_kinase_Rio1"/>
</dbReference>
<evidence type="ECO:0000256" key="12">
    <source>
        <dbReference type="ARBA" id="ARBA00022777"/>
    </source>
</evidence>
<dbReference type="GO" id="GO:0005524">
    <property type="term" value="F:ATP binding"/>
    <property type="evidence" value="ECO:0007669"/>
    <property type="project" value="UniProtKB-KW"/>
</dbReference>
<accession>A0A087GRU9</accession>
<feature type="region of interest" description="Disordered" evidence="22">
    <location>
        <begin position="62"/>
        <end position="82"/>
    </location>
</feature>
<evidence type="ECO:0000256" key="11">
    <source>
        <dbReference type="ARBA" id="ARBA00022741"/>
    </source>
</evidence>
<evidence type="ECO:0000256" key="9">
    <source>
        <dbReference type="ARBA" id="ARBA00022679"/>
    </source>
</evidence>
<evidence type="ECO:0000256" key="10">
    <source>
        <dbReference type="ARBA" id="ARBA00022723"/>
    </source>
</evidence>
<dbReference type="InterPro" id="IPR018934">
    <property type="entry name" value="RIO_dom"/>
</dbReference>
<organism evidence="24 25">
    <name type="scientific">Arabis alpina</name>
    <name type="common">Alpine rock-cress</name>
    <dbReference type="NCBI Taxonomy" id="50452"/>
    <lineage>
        <taxon>Eukaryota</taxon>
        <taxon>Viridiplantae</taxon>
        <taxon>Streptophyta</taxon>
        <taxon>Embryophyta</taxon>
        <taxon>Tracheophyta</taxon>
        <taxon>Spermatophyta</taxon>
        <taxon>Magnoliopsida</taxon>
        <taxon>eudicotyledons</taxon>
        <taxon>Gunneridae</taxon>
        <taxon>Pentapetalae</taxon>
        <taxon>rosids</taxon>
        <taxon>malvids</taxon>
        <taxon>Brassicales</taxon>
        <taxon>Brassicaceae</taxon>
        <taxon>Arabideae</taxon>
        <taxon>Arabis</taxon>
    </lineage>
</organism>
<feature type="binding site" evidence="21">
    <location>
        <position position="325"/>
    </location>
    <ligand>
        <name>Mg(2+)</name>
        <dbReference type="ChEBI" id="CHEBI:18420"/>
    </ligand>
</feature>
<comment type="subcellular location">
    <subcellularLocation>
        <location evidence="2">Cytoplasm</location>
    </subcellularLocation>
</comment>
<keyword evidence="14 18" id="KW-0067">ATP-binding</keyword>
<reference evidence="25" key="1">
    <citation type="journal article" date="2015" name="Nat. Plants">
        <title>Genome expansion of Arabis alpina linked with retrotransposition and reduced symmetric DNA methylation.</title>
        <authorList>
            <person name="Willing E.M."/>
            <person name="Rawat V."/>
            <person name="Mandakova T."/>
            <person name="Maumus F."/>
            <person name="James G.V."/>
            <person name="Nordstroem K.J."/>
            <person name="Becker C."/>
            <person name="Warthmann N."/>
            <person name="Chica C."/>
            <person name="Szarzynska B."/>
            <person name="Zytnicki M."/>
            <person name="Albani M.C."/>
            <person name="Kiefer C."/>
            <person name="Bergonzi S."/>
            <person name="Castaings L."/>
            <person name="Mateos J.L."/>
            <person name="Berns M.C."/>
            <person name="Bujdoso N."/>
            <person name="Piofczyk T."/>
            <person name="de Lorenzo L."/>
            <person name="Barrero-Sicilia C."/>
            <person name="Mateos I."/>
            <person name="Piednoel M."/>
            <person name="Hagmann J."/>
            <person name="Chen-Min-Tao R."/>
            <person name="Iglesias-Fernandez R."/>
            <person name="Schuster S.C."/>
            <person name="Alonso-Blanco C."/>
            <person name="Roudier F."/>
            <person name="Carbonero P."/>
            <person name="Paz-Ares J."/>
            <person name="Davis S.J."/>
            <person name="Pecinka A."/>
            <person name="Quesneville H."/>
            <person name="Colot V."/>
            <person name="Lysak M.A."/>
            <person name="Weigel D."/>
            <person name="Coupland G."/>
            <person name="Schneeberger K."/>
        </authorList>
    </citation>
    <scope>NUCLEOTIDE SEQUENCE [LARGE SCALE GENOMIC DNA]</scope>
    <source>
        <strain evidence="25">cv. Pajares</strain>
    </source>
</reference>
<evidence type="ECO:0000256" key="6">
    <source>
        <dbReference type="ARBA" id="ARBA00022490"/>
    </source>
</evidence>
<evidence type="ECO:0000256" key="20">
    <source>
        <dbReference type="PIRSR" id="PIRSR038147-2"/>
    </source>
</evidence>
<evidence type="ECO:0000256" key="7">
    <source>
        <dbReference type="ARBA" id="ARBA00022517"/>
    </source>
</evidence>
<feature type="domain" description="RIO kinase" evidence="23">
    <location>
        <begin position="135"/>
        <end position="371"/>
    </location>
</feature>
<evidence type="ECO:0000256" key="4">
    <source>
        <dbReference type="ARBA" id="ARBA00012513"/>
    </source>
</evidence>
<dbReference type="GO" id="GO:0106310">
    <property type="term" value="F:protein serine kinase activity"/>
    <property type="evidence" value="ECO:0007669"/>
    <property type="project" value="RHEA"/>
</dbReference>
<dbReference type="AlphaFoldDB" id="A0A087GRU9"/>
<dbReference type="eggNOG" id="KOG2270">
    <property type="taxonomic scope" value="Eukaryota"/>
</dbReference>
<keyword evidence="12 18" id="KW-0418">Kinase</keyword>
<feature type="binding site" evidence="20">
    <location>
        <position position="192"/>
    </location>
    <ligand>
        <name>ATP</name>
        <dbReference type="ChEBI" id="CHEBI:30616"/>
    </ligand>
</feature>
<dbReference type="InterPro" id="IPR018935">
    <property type="entry name" value="RIO_kinase_CS"/>
</dbReference>
<keyword evidence="25" id="KW-1185">Reference proteome</keyword>
<feature type="compositionally biased region" description="Basic residues" evidence="22">
    <location>
        <begin position="514"/>
        <end position="537"/>
    </location>
</feature>
<dbReference type="CDD" id="cd05147">
    <property type="entry name" value="RIO1_euk"/>
    <property type="match status" value="1"/>
</dbReference>
<dbReference type="GO" id="GO:0016787">
    <property type="term" value="F:hydrolase activity"/>
    <property type="evidence" value="ECO:0007669"/>
    <property type="project" value="UniProtKB-KW"/>
</dbReference>
<keyword evidence="15" id="KW-0460">Magnesium</keyword>
<feature type="binding site" evidence="21">
    <location>
        <position position="313"/>
    </location>
    <ligand>
        <name>Mg(2+)</name>
        <dbReference type="ChEBI" id="CHEBI:18420"/>
    </ligand>
</feature>
<dbReference type="InterPro" id="IPR051272">
    <property type="entry name" value="RIO-type_Ser/Thr_kinase"/>
</dbReference>
<evidence type="ECO:0000256" key="15">
    <source>
        <dbReference type="ARBA" id="ARBA00022842"/>
    </source>
</evidence>
<dbReference type="GO" id="GO:0046872">
    <property type="term" value="F:metal ion binding"/>
    <property type="evidence" value="ECO:0007669"/>
    <property type="project" value="UniProtKB-KW"/>
</dbReference>
<feature type="compositionally biased region" description="Acidic residues" evidence="22">
    <location>
        <begin position="462"/>
        <end position="492"/>
    </location>
</feature>
<dbReference type="SUPFAM" id="SSF56112">
    <property type="entry name" value="Protein kinase-like (PK-like)"/>
    <property type="match status" value="1"/>
</dbReference>
<evidence type="ECO:0000256" key="14">
    <source>
        <dbReference type="ARBA" id="ARBA00022840"/>
    </source>
</evidence>
<gene>
    <name evidence="24" type="ordered locus">AALP_Aa6g265300</name>
</gene>